<dbReference type="Proteomes" id="UP000030689">
    <property type="component" value="Unassembled WGS sequence"/>
</dbReference>
<keyword evidence="3" id="KW-1185">Reference proteome</keyword>
<gene>
    <name evidence="2" type="ORF">EUTSA_v10017728mg</name>
</gene>
<protein>
    <recommendedName>
        <fullName evidence="4">UBA domain-containing protein</fullName>
    </recommendedName>
</protein>
<feature type="region of interest" description="Disordered" evidence="1">
    <location>
        <begin position="203"/>
        <end position="236"/>
    </location>
</feature>
<name>V4NY68_EUTSA</name>
<dbReference type="Gene3D" id="1.10.8.10">
    <property type="entry name" value="DNA helicase RuvA subunit, C-terminal domain"/>
    <property type="match status" value="2"/>
</dbReference>
<organism evidence="2 3">
    <name type="scientific">Eutrema salsugineum</name>
    <name type="common">Saltwater cress</name>
    <name type="synonym">Sisymbrium salsugineum</name>
    <dbReference type="NCBI Taxonomy" id="72664"/>
    <lineage>
        <taxon>Eukaryota</taxon>
        <taxon>Viridiplantae</taxon>
        <taxon>Streptophyta</taxon>
        <taxon>Embryophyta</taxon>
        <taxon>Tracheophyta</taxon>
        <taxon>Spermatophyta</taxon>
        <taxon>Magnoliopsida</taxon>
        <taxon>eudicotyledons</taxon>
        <taxon>Gunneridae</taxon>
        <taxon>Pentapetalae</taxon>
        <taxon>rosids</taxon>
        <taxon>malvids</taxon>
        <taxon>Brassicales</taxon>
        <taxon>Brassicaceae</taxon>
        <taxon>Eutremeae</taxon>
        <taxon>Eutrema</taxon>
    </lineage>
</organism>
<evidence type="ECO:0000313" key="3">
    <source>
        <dbReference type="Proteomes" id="UP000030689"/>
    </source>
</evidence>
<accession>V4NY68</accession>
<evidence type="ECO:0008006" key="4">
    <source>
        <dbReference type="Google" id="ProtNLM"/>
    </source>
</evidence>
<dbReference type="KEGG" id="eus:EUTSA_v10017728mg"/>
<evidence type="ECO:0000256" key="1">
    <source>
        <dbReference type="SAM" id="MobiDB-lite"/>
    </source>
</evidence>
<feature type="compositionally biased region" description="Polar residues" evidence="1">
    <location>
        <begin position="90"/>
        <end position="100"/>
    </location>
</feature>
<dbReference type="Gramene" id="ESQ51891">
    <property type="protein sequence ID" value="ESQ51891"/>
    <property type="gene ID" value="EUTSA_v10017728mg"/>
</dbReference>
<feature type="region of interest" description="Disordered" evidence="1">
    <location>
        <begin position="147"/>
        <end position="169"/>
    </location>
</feature>
<sequence>MKESTNPAQIGDENLSSTMDDRAKRICDECGVSREEAIYYLDGFLWDVDAAIEACRSQTLQLPSLTLESSPGNEKSAPEAPYKPPLMTDSRPSSSQPPNQLRNELIKSFCEAAFGFGATVEEAIQYLERRDWDPNKAFNCFFEERRRTPSQRNGKEVDPTGSLEEGGGEYIPEARPLMASTHVKIQDIQESTSLAQIKEGTLSPPMVSEESPEAQPSPTVSNLSMSSGQLPDSPEQPCQLKREYIDSFCEVANGASPKEAIACLNRCKGNLVDAISYFFENGSSQMGAWIPFRSDQTVRDIRNSVEALSPAANNRDYYFKSDTGVEYKDLNTTVHTITSGSRGSTTLHQLYYT</sequence>
<reference evidence="2 3" key="1">
    <citation type="journal article" date="2013" name="Front. Plant Sci.">
        <title>The Reference Genome of the Halophytic Plant Eutrema salsugineum.</title>
        <authorList>
            <person name="Yang R."/>
            <person name="Jarvis D.E."/>
            <person name="Chen H."/>
            <person name="Beilstein M.A."/>
            <person name="Grimwood J."/>
            <person name="Jenkins J."/>
            <person name="Shu S."/>
            <person name="Prochnik S."/>
            <person name="Xin M."/>
            <person name="Ma C."/>
            <person name="Schmutz J."/>
            <person name="Wing R.A."/>
            <person name="Mitchell-Olds T."/>
            <person name="Schumaker K.S."/>
            <person name="Wang X."/>
        </authorList>
    </citation>
    <scope>NUCLEOTIDE SEQUENCE [LARGE SCALE GENOMIC DNA]</scope>
</reference>
<dbReference type="InterPro" id="IPR009060">
    <property type="entry name" value="UBA-like_sf"/>
</dbReference>
<proteinExistence type="predicted"/>
<feature type="compositionally biased region" description="Basic and acidic residues" evidence="1">
    <location>
        <begin position="147"/>
        <end position="158"/>
    </location>
</feature>
<evidence type="ECO:0000313" key="2">
    <source>
        <dbReference type="EMBL" id="ESQ51891.1"/>
    </source>
</evidence>
<feature type="region of interest" description="Disordered" evidence="1">
    <location>
        <begin position="66"/>
        <end position="100"/>
    </location>
</feature>
<dbReference type="SUPFAM" id="SSF46934">
    <property type="entry name" value="UBA-like"/>
    <property type="match status" value="1"/>
</dbReference>
<dbReference type="EMBL" id="KI517385">
    <property type="protein sequence ID" value="ESQ51891.1"/>
    <property type="molecule type" value="Genomic_DNA"/>
</dbReference>
<dbReference type="Pfam" id="PF14555">
    <property type="entry name" value="UBA_4"/>
    <property type="match status" value="2"/>
</dbReference>
<dbReference type="AlphaFoldDB" id="V4NY68"/>
<feature type="compositionally biased region" description="Polar residues" evidence="1">
    <location>
        <begin position="214"/>
        <end position="230"/>
    </location>
</feature>